<evidence type="ECO:0000313" key="3">
    <source>
        <dbReference type="Proteomes" id="UP000799444"/>
    </source>
</evidence>
<proteinExistence type="predicted"/>
<reference evidence="2" key="1">
    <citation type="journal article" date="2020" name="Stud. Mycol.">
        <title>101 Dothideomycetes genomes: a test case for predicting lifestyles and emergence of pathogens.</title>
        <authorList>
            <person name="Haridas S."/>
            <person name="Albert R."/>
            <person name="Binder M."/>
            <person name="Bloem J."/>
            <person name="Labutti K."/>
            <person name="Salamov A."/>
            <person name="Andreopoulos B."/>
            <person name="Baker S."/>
            <person name="Barry K."/>
            <person name="Bills G."/>
            <person name="Bluhm B."/>
            <person name="Cannon C."/>
            <person name="Castanera R."/>
            <person name="Culley D."/>
            <person name="Daum C."/>
            <person name="Ezra D."/>
            <person name="Gonzalez J."/>
            <person name="Henrissat B."/>
            <person name="Kuo A."/>
            <person name="Liang C."/>
            <person name="Lipzen A."/>
            <person name="Lutzoni F."/>
            <person name="Magnuson J."/>
            <person name="Mondo S."/>
            <person name="Nolan M."/>
            <person name="Ohm R."/>
            <person name="Pangilinan J."/>
            <person name="Park H.-J."/>
            <person name="Ramirez L."/>
            <person name="Alfaro M."/>
            <person name="Sun H."/>
            <person name="Tritt A."/>
            <person name="Yoshinaga Y."/>
            <person name="Zwiers L.-H."/>
            <person name="Turgeon B."/>
            <person name="Goodwin S."/>
            <person name="Spatafora J."/>
            <person name="Crous P."/>
            <person name="Grigoriev I."/>
        </authorList>
    </citation>
    <scope>NUCLEOTIDE SEQUENCE</scope>
    <source>
        <strain evidence="2">CBS 125425</strain>
    </source>
</reference>
<feature type="compositionally biased region" description="Basic residues" evidence="1">
    <location>
        <begin position="61"/>
        <end position="76"/>
    </location>
</feature>
<accession>A0A9P4R8R2</accession>
<comment type="caution">
    <text evidence="2">The sequence shown here is derived from an EMBL/GenBank/DDBJ whole genome shotgun (WGS) entry which is preliminary data.</text>
</comment>
<name>A0A9P4R8R2_9PLEO</name>
<protein>
    <submittedName>
        <fullName evidence="2">Uncharacterized protein</fullName>
    </submittedName>
</protein>
<organism evidence="2 3">
    <name type="scientific">Polyplosphaeria fusca</name>
    <dbReference type="NCBI Taxonomy" id="682080"/>
    <lineage>
        <taxon>Eukaryota</taxon>
        <taxon>Fungi</taxon>
        <taxon>Dikarya</taxon>
        <taxon>Ascomycota</taxon>
        <taxon>Pezizomycotina</taxon>
        <taxon>Dothideomycetes</taxon>
        <taxon>Pleosporomycetidae</taxon>
        <taxon>Pleosporales</taxon>
        <taxon>Tetraplosphaeriaceae</taxon>
        <taxon>Polyplosphaeria</taxon>
    </lineage>
</organism>
<gene>
    <name evidence="2" type="ORF">EJ04DRAFT_6733</name>
</gene>
<dbReference type="EMBL" id="ML996106">
    <property type="protein sequence ID" value="KAF2738878.1"/>
    <property type="molecule type" value="Genomic_DNA"/>
</dbReference>
<feature type="compositionally biased region" description="Polar residues" evidence="1">
    <location>
        <begin position="77"/>
        <end position="87"/>
    </location>
</feature>
<evidence type="ECO:0000256" key="1">
    <source>
        <dbReference type="SAM" id="MobiDB-lite"/>
    </source>
</evidence>
<sequence length="87" mass="9658">MTRTCAEIPRARKRSTRSASLASLANTPIPCLPSGPACITPGRRNMNRAPPPVTPFYNRLPKPRTTHIRPQHHHARNPSSGNRELDT</sequence>
<dbReference type="AlphaFoldDB" id="A0A9P4R8R2"/>
<evidence type="ECO:0000313" key="2">
    <source>
        <dbReference type="EMBL" id="KAF2738878.1"/>
    </source>
</evidence>
<dbReference type="Proteomes" id="UP000799444">
    <property type="component" value="Unassembled WGS sequence"/>
</dbReference>
<keyword evidence="3" id="KW-1185">Reference proteome</keyword>
<feature type="region of interest" description="Disordered" evidence="1">
    <location>
        <begin position="1"/>
        <end position="87"/>
    </location>
</feature>